<name>A0AAN6VK40_9PEZI</name>
<dbReference type="InterPro" id="IPR025212">
    <property type="entry name" value="CAD_CENP-Q"/>
</dbReference>
<dbReference type="InterPro" id="IPR017956">
    <property type="entry name" value="AT_hook_DNA-bd_motif"/>
</dbReference>
<dbReference type="Pfam" id="PF13094">
    <property type="entry name" value="CENP-Q"/>
    <property type="match status" value="1"/>
</dbReference>
<protein>
    <submittedName>
        <fullName evidence="2">Uncharacterized protein</fullName>
    </submittedName>
</protein>
<feature type="compositionally biased region" description="Basic residues" evidence="1">
    <location>
        <begin position="107"/>
        <end position="119"/>
    </location>
</feature>
<keyword evidence="3" id="KW-1185">Reference proteome</keyword>
<gene>
    <name evidence="2" type="ORF">C8A00DRAFT_15975</name>
</gene>
<dbReference type="GO" id="GO:0003677">
    <property type="term" value="F:DNA binding"/>
    <property type="evidence" value="ECO:0007669"/>
    <property type="project" value="InterPro"/>
</dbReference>
<feature type="compositionally biased region" description="Polar residues" evidence="1">
    <location>
        <begin position="31"/>
        <end position="40"/>
    </location>
</feature>
<feature type="compositionally biased region" description="Polar residues" evidence="1">
    <location>
        <begin position="88"/>
        <end position="97"/>
    </location>
</feature>
<accession>A0AAN6VK40</accession>
<evidence type="ECO:0000256" key="1">
    <source>
        <dbReference type="SAM" id="MobiDB-lite"/>
    </source>
</evidence>
<evidence type="ECO:0000313" key="2">
    <source>
        <dbReference type="EMBL" id="KAK4152770.1"/>
    </source>
</evidence>
<proteinExistence type="predicted"/>
<evidence type="ECO:0000313" key="3">
    <source>
        <dbReference type="Proteomes" id="UP001302745"/>
    </source>
</evidence>
<feature type="compositionally biased region" description="Gly residues" evidence="1">
    <location>
        <begin position="230"/>
        <end position="240"/>
    </location>
</feature>
<dbReference type="AlphaFoldDB" id="A0AAN6VK40"/>
<comment type="caution">
    <text evidence="2">The sequence shown here is derived from an EMBL/GenBank/DDBJ whole genome shotgun (WGS) entry which is preliminary data.</text>
</comment>
<sequence length="293" mass="31940">MRPHKRRKADEAVDAEDRRPTADDNPRRAGNQRSPETAGTSREDQGPQKRKRGRPSLAELAVSKAQNQAGPPPTDQQEKKRGRGRPPRTSNETNSPEQNPPPSSAKPSKKKNPPNRRRSSSTEPTAAAPATNTAAREALAKYRHLTTRTRQIPRATIKAKWTPLDTPSITAVSALIADASRPVLHRLRDRDQRHAQAQSILRTFAASLHAKLVKGMPFPPPSVPAAASSRGGGGGGGGHGAELDLERTVDAIGGLERVLDPLVHSLVLLRGEKEREERALEREYAVLRRLEGN</sequence>
<dbReference type="EMBL" id="MU856963">
    <property type="protein sequence ID" value="KAK4152770.1"/>
    <property type="molecule type" value="Genomic_DNA"/>
</dbReference>
<dbReference type="SMART" id="SM00384">
    <property type="entry name" value="AT_hook"/>
    <property type="match status" value="2"/>
</dbReference>
<dbReference type="Proteomes" id="UP001302745">
    <property type="component" value="Unassembled WGS sequence"/>
</dbReference>
<feature type="compositionally biased region" description="Low complexity" evidence="1">
    <location>
        <begin position="121"/>
        <end position="137"/>
    </location>
</feature>
<reference evidence="2" key="2">
    <citation type="submission" date="2023-05" db="EMBL/GenBank/DDBJ databases">
        <authorList>
            <consortium name="Lawrence Berkeley National Laboratory"/>
            <person name="Steindorff A."/>
            <person name="Hensen N."/>
            <person name="Bonometti L."/>
            <person name="Westerberg I."/>
            <person name="Brannstrom I.O."/>
            <person name="Guillou S."/>
            <person name="Cros-Aarteil S."/>
            <person name="Calhoun S."/>
            <person name="Haridas S."/>
            <person name="Kuo A."/>
            <person name="Mondo S."/>
            <person name="Pangilinan J."/>
            <person name="Riley R."/>
            <person name="Labutti K."/>
            <person name="Andreopoulos B."/>
            <person name="Lipzen A."/>
            <person name="Chen C."/>
            <person name="Yanf M."/>
            <person name="Daum C."/>
            <person name="Ng V."/>
            <person name="Clum A."/>
            <person name="Ohm R."/>
            <person name="Martin F."/>
            <person name="Silar P."/>
            <person name="Natvig D."/>
            <person name="Lalanne C."/>
            <person name="Gautier V."/>
            <person name="Ament-Velasquez S.L."/>
            <person name="Kruys A."/>
            <person name="Hutchinson M.I."/>
            <person name="Powell A.J."/>
            <person name="Barry K."/>
            <person name="Miller A.N."/>
            <person name="Grigoriev I.V."/>
            <person name="Debuchy R."/>
            <person name="Gladieux P."/>
            <person name="Thoren M.H."/>
            <person name="Johannesson H."/>
        </authorList>
    </citation>
    <scope>NUCLEOTIDE SEQUENCE</scope>
    <source>
        <strain evidence="2">CBS 538.74</strain>
    </source>
</reference>
<reference evidence="2" key="1">
    <citation type="journal article" date="2023" name="Mol. Phylogenet. Evol.">
        <title>Genome-scale phylogeny and comparative genomics of the fungal order Sordariales.</title>
        <authorList>
            <person name="Hensen N."/>
            <person name="Bonometti L."/>
            <person name="Westerberg I."/>
            <person name="Brannstrom I.O."/>
            <person name="Guillou S."/>
            <person name="Cros-Aarteil S."/>
            <person name="Calhoun S."/>
            <person name="Haridas S."/>
            <person name="Kuo A."/>
            <person name="Mondo S."/>
            <person name="Pangilinan J."/>
            <person name="Riley R."/>
            <person name="LaButti K."/>
            <person name="Andreopoulos B."/>
            <person name="Lipzen A."/>
            <person name="Chen C."/>
            <person name="Yan M."/>
            <person name="Daum C."/>
            <person name="Ng V."/>
            <person name="Clum A."/>
            <person name="Steindorff A."/>
            <person name="Ohm R.A."/>
            <person name="Martin F."/>
            <person name="Silar P."/>
            <person name="Natvig D.O."/>
            <person name="Lalanne C."/>
            <person name="Gautier V."/>
            <person name="Ament-Velasquez S.L."/>
            <person name="Kruys A."/>
            <person name="Hutchinson M.I."/>
            <person name="Powell A.J."/>
            <person name="Barry K."/>
            <person name="Miller A.N."/>
            <person name="Grigoriev I.V."/>
            <person name="Debuchy R."/>
            <person name="Gladieux P."/>
            <person name="Hiltunen Thoren M."/>
            <person name="Johannesson H."/>
        </authorList>
    </citation>
    <scope>NUCLEOTIDE SEQUENCE</scope>
    <source>
        <strain evidence="2">CBS 538.74</strain>
    </source>
</reference>
<organism evidence="2 3">
    <name type="scientific">Chaetomidium leptoderma</name>
    <dbReference type="NCBI Taxonomy" id="669021"/>
    <lineage>
        <taxon>Eukaryota</taxon>
        <taxon>Fungi</taxon>
        <taxon>Dikarya</taxon>
        <taxon>Ascomycota</taxon>
        <taxon>Pezizomycotina</taxon>
        <taxon>Sordariomycetes</taxon>
        <taxon>Sordariomycetidae</taxon>
        <taxon>Sordariales</taxon>
        <taxon>Chaetomiaceae</taxon>
        <taxon>Chaetomidium</taxon>
    </lineage>
</organism>
<feature type="region of interest" description="Disordered" evidence="1">
    <location>
        <begin position="219"/>
        <end position="242"/>
    </location>
</feature>
<feature type="region of interest" description="Disordered" evidence="1">
    <location>
        <begin position="1"/>
        <end position="146"/>
    </location>
</feature>
<feature type="non-terminal residue" evidence="2">
    <location>
        <position position="293"/>
    </location>
</feature>
<feature type="compositionally biased region" description="Basic and acidic residues" evidence="1">
    <location>
        <begin position="8"/>
        <end position="27"/>
    </location>
</feature>